<accession>J3MAT4</accession>
<keyword evidence="4" id="KW-1185">Reference proteome</keyword>
<protein>
    <recommendedName>
        <fullName evidence="5">Late embryogenesis abundant protein LEA-2 subgroup domain-containing protein</fullName>
    </recommendedName>
</protein>
<organism evidence="3">
    <name type="scientific">Oryza brachyantha</name>
    <name type="common">malo sina</name>
    <dbReference type="NCBI Taxonomy" id="4533"/>
    <lineage>
        <taxon>Eukaryota</taxon>
        <taxon>Viridiplantae</taxon>
        <taxon>Streptophyta</taxon>
        <taxon>Embryophyta</taxon>
        <taxon>Tracheophyta</taxon>
        <taxon>Spermatophyta</taxon>
        <taxon>Magnoliopsida</taxon>
        <taxon>Liliopsida</taxon>
        <taxon>Poales</taxon>
        <taxon>Poaceae</taxon>
        <taxon>BOP clade</taxon>
        <taxon>Oryzoideae</taxon>
        <taxon>Oryzeae</taxon>
        <taxon>Oryzinae</taxon>
        <taxon>Oryza</taxon>
    </lineage>
</organism>
<reference evidence="3" key="1">
    <citation type="journal article" date="2013" name="Nat. Commun.">
        <title>Whole-genome sequencing of Oryza brachyantha reveals mechanisms underlying Oryza genome evolution.</title>
        <authorList>
            <person name="Chen J."/>
            <person name="Huang Q."/>
            <person name="Gao D."/>
            <person name="Wang J."/>
            <person name="Lang Y."/>
            <person name="Liu T."/>
            <person name="Li B."/>
            <person name="Bai Z."/>
            <person name="Luis Goicoechea J."/>
            <person name="Liang C."/>
            <person name="Chen C."/>
            <person name="Zhang W."/>
            <person name="Sun S."/>
            <person name="Liao Y."/>
            <person name="Zhang X."/>
            <person name="Yang L."/>
            <person name="Song C."/>
            <person name="Wang M."/>
            <person name="Shi J."/>
            <person name="Liu G."/>
            <person name="Liu J."/>
            <person name="Zhou H."/>
            <person name="Zhou W."/>
            <person name="Yu Q."/>
            <person name="An N."/>
            <person name="Chen Y."/>
            <person name="Cai Q."/>
            <person name="Wang B."/>
            <person name="Liu B."/>
            <person name="Min J."/>
            <person name="Huang Y."/>
            <person name="Wu H."/>
            <person name="Li Z."/>
            <person name="Zhang Y."/>
            <person name="Yin Y."/>
            <person name="Song W."/>
            <person name="Jiang J."/>
            <person name="Jackson S.A."/>
            <person name="Wing R.A."/>
            <person name="Wang J."/>
            <person name="Chen M."/>
        </authorList>
    </citation>
    <scope>NUCLEOTIDE SEQUENCE [LARGE SCALE GENOMIC DNA]</scope>
    <source>
        <strain evidence="3">cv. IRGC 101232</strain>
    </source>
</reference>
<dbReference type="EnsemblPlants" id="OB06G11280.1">
    <property type="protein sequence ID" value="OB06G11280.1"/>
    <property type="gene ID" value="OB06G11280"/>
</dbReference>
<feature type="compositionally biased region" description="Acidic residues" evidence="1">
    <location>
        <begin position="1"/>
        <end position="12"/>
    </location>
</feature>
<evidence type="ECO:0000256" key="2">
    <source>
        <dbReference type="SAM" id="Phobius"/>
    </source>
</evidence>
<dbReference type="Gramene" id="OB06G11280.1">
    <property type="protein sequence ID" value="OB06G11280.1"/>
    <property type="gene ID" value="OB06G11280"/>
</dbReference>
<proteinExistence type="predicted"/>
<dbReference type="RefSeq" id="XP_040380788.1">
    <property type="nucleotide sequence ID" value="XM_040524854.1"/>
</dbReference>
<evidence type="ECO:0008006" key="5">
    <source>
        <dbReference type="Google" id="ProtNLM"/>
    </source>
</evidence>
<dbReference type="Proteomes" id="UP000006038">
    <property type="component" value="Chromosome 6"/>
</dbReference>
<feature type="transmembrane region" description="Helical" evidence="2">
    <location>
        <begin position="26"/>
        <end position="49"/>
    </location>
</feature>
<feature type="region of interest" description="Disordered" evidence="1">
    <location>
        <begin position="114"/>
        <end position="156"/>
    </location>
</feature>
<gene>
    <name evidence="3" type="primary">LOC121054664</name>
</gene>
<dbReference type="PANTHER" id="PTHR36480">
    <property type="entry name" value="OS06G0118900 PROTEIN-RELATED"/>
    <property type="match status" value="1"/>
</dbReference>
<sequence length="240" mass="25441">MGEEEQEEEGEEPSSPSRYGDDRRHFIVLAGLGGILGVTIVVIVISIVLRPAHVEFTVVHTTMNCSSSSSSSNSTSSESTISLNLTVQLQATAASAKVSYRSVFVDLIMAADGNDDVPPTRNESSSGALTLHAPVDPGDLKEQRRTPQPAGTPASFRATSLVVQADDDDDEVDVRGGRLLLDGDECRDGSAAVRATVVVTALVSFVVGPVFTRSYHVVVHCPYVQFHMNGTINPAVNCTA</sequence>
<dbReference type="AlphaFoldDB" id="J3MAT4"/>
<reference evidence="3" key="2">
    <citation type="submission" date="2013-04" db="UniProtKB">
        <authorList>
            <consortium name="EnsemblPlants"/>
        </authorList>
    </citation>
    <scope>IDENTIFICATION</scope>
</reference>
<evidence type="ECO:0000313" key="4">
    <source>
        <dbReference type="Proteomes" id="UP000006038"/>
    </source>
</evidence>
<dbReference type="PANTHER" id="PTHR36480:SF3">
    <property type="entry name" value="OS06G0118900 PROTEIN"/>
    <property type="match status" value="1"/>
</dbReference>
<evidence type="ECO:0000313" key="3">
    <source>
        <dbReference type="EnsemblPlants" id="OB06G11280.1"/>
    </source>
</evidence>
<dbReference type="OMA" id="DITVYCP"/>
<dbReference type="HOGENOM" id="CLU_097698_2_0_1"/>
<feature type="region of interest" description="Disordered" evidence="1">
    <location>
        <begin position="1"/>
        <end position="20"/>
    </location>
</feature>
<name>J3MAT4_ORYBR</name>
<keyword evidence="2" id="KW-0812">Transmembrane</keyword>
<dbReference type="GeneID" id="121054664"/>
<keyword evidence="2" id="KW-1133">Transmembrane helix</keyword>
<keyword evidence="2" id="KW-0472">Membrane</keyword>
<evidence type="ECO:0000256" key="1">
    <source>
        <dbReference type="SAM" id="MobiDB-lite"/>
    </source>
</evidence>